<comment type="subcellular location">
    <subcellularLocation>
        <location evidence="1">Mitochondrion</location>
    </subcellularLocation>
</comment>
<comment type="similarity">
    <text evidence="2">Belongs to the mitochondrion-specific ribosomal protein mL42 family.</text>
</comment>
<evidence type="ECO:0000256" key="4">
    <source>
        <dbReference type="ARBA" id="ARBA00022980"/>
    </source>
</evidence>
<evidence type="ECO:0000313" key="8">
    <source>
        <dbReference type="EMBL" id="NIE44285.1"/>
    </source>
</evidence>
<keyword evidence="5" id="KW-0496">Mitochondrion</keyword>
<evidence type="ECO:0000256" key="5">
    <source>
        <dbReference type="ARBA" id="ARBA00023128"/>
    </source>
</evidence>
<evidence type="ECO:0000256" key="1">
    <source>
        <dbReference type="ARBA" id="ARBA00004173"/>
    </source>
</evidence>
<name>A0A6G4ZZU1_RHIMP</name>
<dbReference type="VEuPathDB" id="VectorBase:LOC119174304"/>
<dbReference type="GO" id="GO:0005762">
    <property type="term" value="C:mitochondrial large ribosomal subunit"/>
    <property type="evidence" value="ECO:0007669"/>
    <property type="project" value="TreeGrafter"/>
</dbReference>
<dbReference type="InterPro" id="IPR019346">
    <property type="entry name" value="Ribosomal_mL42"/>
</dbReference>
<reference evidence="8" key="1">
    <citation type="submission" date="2020-03" db="EMBL/GenBank/DDBJ databases">
        <title>A transcriptome and proteome of the tick Rhipicephalus microplus shaped by the genetic composition of its hosts and developmental stage.</title>
        <authorList>
            <person name="Garcia G.R."/>
            <person name="Ribeiro J.M.C."/>
            <person name="Maruyama S.R."/>
            <person name="Gardinasse L.G."/>
            <person name="Nelson K."/>
            <person name="Ferreira B.R."/>
            <person name="Andrade T.G."/>
            <person name="Santos I.K.F.M."/>
        </authorList>
    </citation>
    <scope>NUCLEOTIDE SEQUENCE</scope>
    <source>
        <strain evidence="8">NSGR</strain>
        <tissue evidence="8">Salivary glands</tissue>
    </source>
</reference>
<keyword evidence="4 8" id="KW-0689">Ribosomal protein</keyword>
<protein>
    <recommendedName>
        <fullName evidence="7">Large ribosomal subunit protein mL42</fullName>
    </recommendedName>
</protein>
<organism evidence="8">
    <name type="scientific">Rhipicephalus microplus</name>
    <name type="common">Cattle tick</name>
    <name type="synonym">Boophilus microplus</name>
    <dbReference type="NCBI Taxonomy" id="6941"/>
    <lineage>
        <taxon>Eukaryota</taxon>
        <taxon>Metazoa</taxon>
        <taxon>Ecdysozoa</taxon>
        <taxon>Arthropoda</taxon>
        <taxon>Chelicerata</taxon>
        <taxon>Arachnida</taxon>
        <taxon>Acari</taxon>
        <taxon>Parasitiformes</taxon>
        <taxon>Ixodida</taxon>
        <taxon>Ixodoidea</taxon>
        <taxon>Ixodidae</taxon>
        <taxon>Rhipicephalinae</taxon>
        <taxon>Rhipicephalus</taxon>
        <taxon>Boophilus</taxon>
    </lineage>
</organism>
<dbReference type="EMBL" id="GIKN01002012">
    <property type="protein sequence ID" value="NIE44285.1"/>
    <property type="molecule type" value="Transcribed_RNA"/>
</dbReference>
<keyword evidence="6" id="KW-0687">Ribonucleoprotein</keyword>
<dbReference type="AlphaFoldDB" id="A0A6G4ZZU1"/>
<proteinExistence type="inferred from homology"/>
<dbReference type="PANTHER" id="PTHR13450">
    <property type="entry name" value="MITOCHONDRIAL 39S RIBOSOMAL PROTEIN L42"/>
    <property type="match status" value="1"/>
</dbReference>
<evidence type="ECO:0000256" key="6">
    <source>
        <dbReference type="ARBA" id="ARBA00023274"/>
    </source>
</evidence>
<accession>A0A6G4ZZU1</accession>
<evidence type="ECO:0000256" key="2">
    <source>
        <dbReference type="ARBA" id="ARBA00005556"/>
    </source>
</evidence>
<dbReference type="Pfam" id="PF10210">
    <property type="entry name" value="MRP-S32"/>
    <property type="match status" value="1"/>
</dbReference>
<keyword evidence="3" id="KW-0809">Transit peptide</keyword>
<evidence type="ECO:0000256" key="7">
    <source>
        <dbReference type="ARBA" id="ARBA00035189"/>
    </source>
</evidence>
<evidence type="ECO:0000256" key="3">
    <source>
        <dbReference type="ARBA" id="ARBA00022946"/>
    </source>
</evidence>
<sequence>MLACRRLLALRSQSKLLSACAPNQCESYSTSQALQKSQSKERIVLTDDGSTIVCWHPEQEFPYEHTKPLPNIRPKLDEANSALKLQYRLEEAQTIYRNDRLEIEALTKMTYTSKHRWYPNNKRSMRILIRQSNGKGCEFPDHSGQSQSITDALVLHFMIV</sequence>
<dbReference type="OrthoDB" id="1107506at2759"/>
<dbReference type="PANTHER" id="PTHR13450:SF4">
    <property type="entry name" value="LARGE RIBOSOMAL SUBUNIT PROTEIN ML42"/>
    <property type="match status" value="1"/>
</dbReference>